<gene>
    <name evidence="8" type="ORF">NCTC13071_00554</name>
</gene>
<dbReference type="InterPro" id="IPR015421">
    <property type="entry name" value="PyrdxlP-dep_Trfase_major"/>
</dbReference>
<evidence type="ECO:0000256" key="3">
    <source>
        <dbReference type="ARBA" id="ARBA00022679"/>
    </source>
</evidence>
<keyword evidence="3" id="KW-0808">Transferase</keyword>
<keyword evidence="2" id="KW-0032">Aminotransferase</keyword>
<reference evidence="8 9" key="1">
    <citation type="submission" date="2018-12" db="EMBL/GenBank/DDBJ databases">
        <authorList>
            <consortium name="Pathogen Informatics"/>
        </authorList>
    </citation>
    <scope>NUCLEOTIDE SEQUENCE [LARGE SCALE GENOMIC DNA]</scope>
    <source>
        <strain evidence="8 9">NCTC13071</strain>
    </source>
</reference>
<keyword evidence="8" id="KW-0560">Oxidoreductase</keyword>
<dbReference type="PIRSF" id="PIRSF000524">
    <property type="entry name" value="SPT"/>
    <property type="match status" value="1"/>
</dbReference>
<dbReference type="GO" id="GO:0008483">
    <property type="term" value="F:transaminase activity"/>
    <property type="evidence" value="ECO:0007669"/>
    <property type="project" value="UniProtKB-KW"/>
</dbReference>
<evidence type="ECO:0000313" key="8">
    <source>
        <dbReference type="EMBL" id="VEH14577.1"/>
    </source>
</evidence>
<organism evidence="8 9">
    <name type="scientific">Segatella oris</name>
    <dbReference type="NCBI Taxonomy" id="28135"/>
    <lineage>
        <taxon>Bacteria</taxon>
        <taxon>Pseudomonadati</taxon>
        <taxon>Bacteroidota</taxon>
        <taxon>Bacteroidia</taxon>
        <taxon>Bacteroidales</taxon>
        <taxon>Prevotellaceae</taxon>
        <taxon>Segatella</taxon>
    </lineage>
</organism>
<accession>A0A3S4UKN0</accession>
<dbReference type="EC" id="1.12.-.-" evidence="8"/>
<dbReference type="Proteomes" id="UP000274578">
    <property type="component" value="Chromosome 1"/>
</dbReference>
<dbReference type="GeneID" id="85011455"/>
<evidence type="ECO:0000313" key="9">
    <source>
        <dbReference type="Proteomes" id="UP000274578"/>
    </source>
</evidence>
<dbReference type="GO" id="GO:0016491">
    <property type="term" value="F:oxidoreductase activity"/>
    <property type="evidence" value="ECO:0007669"/>
    <property type="project" value="UniProtKB-KW"/>
</dbReference>
<dbReference type="EMBL" id="LR134384">
    <property type="protein sequence ID" value="VEH14577.1"/>
    <property type="molecule type" value="Genomic_DNA"/>
</dbReference>
<comment type="cofactor">
    <cofactor evidence="1 6">
        <name>pyridoxal 5'-phosphate</name>
        <dbReference type="ChEBI" id="CHEBI:597326"/>
    </cofactor>
</comment>
<evidence type="ECO:0000256" key="1">
    <source>
        <dbReference type="ARBA" id="ARBA00001933"/>
    </source>
</evidence>
<evidence type="ECO:0000256" key="5">
    <source>
        <dbReference type="PIRSR" id="PIRSR000524-1"/>
    </source>
</evidence>
<feature type="domain" description="Aminotransferase class V" evidence="7">
    <location>
        <begin position="37"/>
        <end position="318"/>
    </location>
</feature>
<dbReference type="RefSeq" id="WP_018921134.1">
    <property type="nucleotide sequence ID" value="NZ_LR134384.1"/>
</dbReference>
<name>A0A3S4UKN0_9BACT</name>
<dbReference type="PANTHER" id="PTHR42778:SF1">
    <property type="entry name" value="2-AMINOETHYLPHOSPHONATE--PYRUVATE TRANSAMINASE"/>
    <property type="match status" value="1"/>
</dbReference>
<dbReference type="InterPro" id="IPR024169">
    <property type="entry name" value="SP_NH2Trfase/AEP_transaminase"/>
</dbReference>
<dbReference type="Gene3D" id="3.40.640.10">
    <property type="entry name" value="Type I PLP-dependent aspartate aminotransferase-like (Major domain)"/>
    <property type="match status" value="1"/>
</dbReference>
<proteinExistence type="predicted"/>
<feature type="modified residue" description="N6-(pyridoxal phosphate)lysine" evidence="6">
    <location>
        <position position="194"/>
    </location>
</feature>
<dbReference type="AlphaFoldDB" id="A0A3S4UKN0"/>
<keyword evidence="4 6" id="KW-0663">Pyridoxal phosphate</keyword>
<evidence type="ECO:0000256" key="2">
    <source>
        <dbReference type="ARBA" id="ARBA00022576"/>
    </source>
</evidence>
<evidence type="ECO:0000256" key="6">
    <source>
        <dbReference type="PIRSR" id="PIRSR000524-50"/>
    </source>
</evidence>
<evidence type="ECO:0000259" key="7">
    <source>
        <dbReference type="Pfam" id="PF00266"/>
    </source>
</evidence>
<dbReference type="Gene3D" id="3.90.1150.10">
    <property type="entry name" value="Aspartate Aminotransferase, domain 1"/>
    <property type="match status" value="1"/>
</dbReference>
<protein>
    <submittedName>
        <fullName evidence="8">Soluble hydrogenase 42 kDa subunit</fullName>
        <ecNumber evidence="8">1.12.-.-</ecNumber>
    </submittedName>
</protein>
<feature type="binding site" evidence="5">
    <location>
        <position position="336"/>
    </location>
    <ligand>
        <name>substrate</name>
    </ligand>
</feature>
<dbReference type="InterPro" id="IPR015422">
    <property type="entry name" value="PyrdxlP-dep_Trfase_small"/>
</dbReference>
<dbReference type="Pfam" id="PF00266">
    <property type="entry name" value="Aminotran_5"/>
    <property type="match status" value="1"/>
</dbReference>
<dbReference type="InterPro" id="IPR015424">
    <property type="entry name" value="PyrdxlP-dep_Trfase"/>
</dbReference>
<evidence type="ECO:0000256" key="4">
    <source>
        <dbReference type="ARBA" id="ARBA00022898"/>
    </source>
</evidence>
<dbReference type="InterPro" id="IPR000192">
    <property type="entry name" value="Aminotrans_V_dom"/>
</dbReference>
<dbReference type="PANTHER" id="PTHR42778">
    <property type="entry name" value="2-AMINOETHYLPHOSPHONATE--PYRUVATE TRANSAMINASE"/>
    <property type="match status" value="1"/>
</dbReference>
<sequence length="364" mass="40556">MMQDDHEMLNFTVGPVMSSDAVRAIGSEQVPYFRTPEFSQLMLENEALIKKFAKADEASRVVFITGSGTASMEATIMNTFTPNDKLLVINGGSFGQRFVQLCGVHHIPCTELIPEFGYDITDEMLAPYEQQGYTGFLVNINETSTGVHYDAERISAFCKRNHLFLVVDAISSFLADEFDMKALGADVMITGSQKALACPPGISIITLSPHGVERVYNHDAGCMYFDLKDALKNGERGQTPFTPAVGILRQINMRLREIDEAGGVEAENNKIRTIADDFRQRVKELPFDFVSHSPGNAVTPLHPRNVSAYDIFTTLKDEYHIWICPNGGDMRDRVFRVGHIGSLTTDDNTRLIEAMKDMQKRGLL</sequence>
<dbReference type="SUPFAM" id="SSF53383">
    <property type="entry name" value="PLP-dependent transferases"/>
    <property type="match status" value="1"/>
</dbReference>
<dbReference type="KEGG" id="poc:NCTC13071_00554"/>